<comment type="caution">
    <text evidence="1">The sequence shown here is derived from an EMBL/GenBank/DDBJ whole genome shotgun (WGS) entry which is preliminary data.</text>
</comment>
<protein>
    <submittedName>
        <fullName evidence="1">Uncharacterized protein</fullName>
    </submittedName>
</protein>
<dbReference type="EMBL" id="JARKIE010000080">
    <property type="protein sequence ID" value="KAJ7688288.1"/>
    <property type="molecule type" value="Genomic_DNA"/>
</dbReference>
<dbReference type="Proteomes" id="UP001221757">
    <property type="component" value="Unassembled WGS sequence"/>
</dbReference>
<accession>A0AAD7DCF5</accession>
<proteinExistence type="predicted"/>
<reference evidence="1" key="1">
    <citation type="submission" date="2023-03" db="EMBL/GenBank/DDBJ databases">
        <title>Massive genome expansion in bonnet fungi (Mycena s.s.) driven by repeated elements and novel gene families across ecological guilds.</title>
        <authorList>
            <consortium name="Lawrence Berkeley National Laboratory"/>
            <person name="Harder C.B."/>
            <person name="Miyauchi S."/>
            <person name="Viragh M."/>
            <person name="Kuo A."/>
            <person name="Thoen E."/>
            <person name="Andreopoulos B."/>
            <person name="Lu D."/>
            <person name="Skrede I."/>
            <person name="Drula E."/>
            <person name="Henrissat B."/>
            <person name="Morin E."/>
            <person name="Kohler A."/>
            <person name="Barry K."/>
            <person name="LaButti K."/>
            <person name="Morin E."/>
            <person name="Salamov A."/>
            <person name="Lipzen A."/>
            <person name="Mereny Z."/>
            <person name="Hegedus B."/>
            <person name="Baldrian P."/>
            <person name="Stursova M."/>
            <person name="Weitz H."/>
            <person name="Taylor A."/>
            <person name="Grigoriev I.V."/>
            <person name="Nagy L.G."/>
            <person name="Martin F."/>
            <person name="Kauserud H."/>
        </authorList>
    </citation>
    <scope>NUCLEOTIDE SEQUENCE</scope>
    <source>
        <strain evidence="1">CBHHK067</strain>
    </source>
</reference>
<dbReference type="AlphaFoldDB" id="A0AAD7DCF5"/>
<keyword evidence="2" id="KW-1185">Reference proteome</keyword>
<gene>
    <name evidence="1" type="ORF">B0H17DRAFT_1135743</name>
</gene>
<sequence>MYRVIEALIVLHNIAIDVKDKPDQEWSLEEDIDQEADDNGDREVMVYDVEGEVQAPARKTDDWLKEQGRAKRDSCLLGVALAARCGDFRLVTSFRRAARPTFHGRRQ</sequence>
<organism evidence="1 2">
    <name type="scientific">Mycena rosella</name>
    <name type="common">Pink bonnet</name>
    <name type="synonym">Agaricus rosellus</name>
    <dbReference type="NCBI Taxonomy" id="1033263"/>
    <lineage>
        <taxon>Eukaryota</taxon>
        <taxon>Fungi</taxon>
        <taxon>Dikarya</taxon>
        <taxon>Basidiomycota</taxon>
        <taxon>Agaricomycotina</taxon>
        <taxon>Agaricomycetes</taxon>
        <taxon>Agaricomycetidae</taxon>
        <taxon>Agaricales</taxon>
        <taxon>Marasmiineae</taxon>
        <taxon>Mycenaceae</taxon>
        <taxon>Mycena</taxon>
    </lineage>
</organism>
<evidence type="ECO:0000313" key="2">
    <source>
        <dbReference type="Proteomes" id="UP001221757"/>
    </source>
</evidence>
<evidence type="ECO:0000313" key="1">
    <source>
        <dbReference type="EMBL" id="KAJ7688288.1"/>
    </source>
</evidence>
<name>A0AAD7DCF5_MYCRO</name>